<feature type="domain" description="Knr4/Smi1-like" evidence="1">
    <location>
        <begin position="33"/>
        <end position="136"/>
    </location>
</feature>
<protein>
    <recommendedName>
        <fullName evidence="1">Knr4/Smi1-like domain-containing protein</fullName>
    </recommendedName>
</protein>
<dbReference type="Proteomes" id="UP000076476">
    <property type="component" value="Unassembled WGS sequence"/>
</dbReference>
<dbReference type="SUPFAM" id="SSF160631">
    <property type="entry name" value="SMI1/KNR4-like"/>
    <property type="match status" value="1"/>
</dbReference>
<name>A0A165WQ94_9BACI</name>
<sequence>MRIENLINKIKSLGDCVVYPLAGIPNVSTSHILPDDVYKFYELCGGALLFEKADYSILIVPPQDFQLANPIIVGELCEEDISSDWYICATDRNGEYITIDLNPGRLGRCYDSFYDRHGVVGECSIIATSFTDLLERLIENRGRHWYWLQEDFIPLGDAYDDF</sequence>
<evidence type="ECO:0000313" key="2">
    <source>
        <dbReference type="EMBL" id="KZN95195.1"/>
    </source>
</evidence>
<reference evidence="2 3" key="1">
    <citation type="submission" date="2016-04" db="EMBL/GenBank/DDBJ databases">
        <title>Draft genome sequence of Aeribacillus pallidus 8m3 from petroleum reservoir.</title>
        <authorList>
            <person name="Poltaraus A.B."/>
            <person name="Nazina T.N."/>
            <person name="Tourova T.P."/>
            <person name="Malakho S.M."/>
            <person name="Korshunova A.V."/>
            <person name="Sokolova D.S."/>
        </authorList>
    </citation>
    <scope>NUCLEOTIDE SEQUENCE [LARGE SCALE GENOMIC DNA]</scope>
    <source>
        <strain evidence="2 3">8m3</strain>
    </source>
</reference>
<dbReference type="Pfam" id="PF09346">
    <property type="entry name" value="SMI1_KNR4"/>
    <property type="match status" value="1"/>
</dbReference>
<dbReference type="InterPro" id="IPR018958">
    <property type="entry name" value="Knr4/Smi1-like_dom"/>
</dbReference>
<gene>
    <name evidence="2" type="ORF">AZI98_15370</name>
</gene>
<dbReference type="EMBL" id="LWBR01000060">
    <property type="protein sequence ID" value="KZN95195.1"/>
    <property type="molecule type" value="Genomic_DNA"/>
</dbReference>
<dbReference type="AlphaFoldDB" id="A0A165WQ94"/>
<dbReference type="InterPro" id="IPR037883">
    <property type="entry name" value="Knr4/Smi1-like_sf"/>
</dbReference>
<evidence type="ECO:0000259" key="1">
    <source>
        <dbReference type="Pfam" id="PF09346"/>
    </source>
</evidence>
<evidence type="ECO:0000313" key="3">
    <source>
        <dbReference type="Proteomes" id="UP000076476"/>
    </source>
</evidence>
<dbReference type="RefSeq" id="WP_063389144.1">
    <property type="nucleotide sequence ID" value="NZ_LWBR01000060.1"/>
</dbReference>
<dbReference type="OrthoDB" id="3375677at2"/>
<organism evidence="2 3">
    <name type="scientific">Aeribacillus pallidus</name>
    <dbReference type="NCBI Taxonomy" id="33936"/>
    <lineage>
        <taxon>Bacteria</taxon>
        <taxon>Bacillati</taxon>
        <taxon>Bacillota</taxon>
        <taxon>Bacilli</taxon>
        <taxon>Bacillales</taxon>
        <taxon>Bacillaceae</taxon>
        <taxon>Aeribacillus</taxon>
    </lineage>
</organism>
<keyword evidence="3" id="KW-1185">Reference proteome</keyword>
<comment type="caution">
    <text evidence="2">The sequence shown here is derived from an EMBL/GenBank/DDBJ whole genome shotgun (WGS) entry which is preliminary data.</text>
</comment>
<accession>A0A165WQ94</accession>
<proteinExistence type="predicted"/>